<sequence>METNQPNNNNGALKAALAVTLLLLGFLGYLLYDSKLTTVNQEQVINQKVEQLASAKSRLDSVSAQLDAKIAEIKSLGGKVDELEAAKAQLEKDKIALKKNSNFSSAKYNDKIKNYIALLAEKDQEIARLKQENETLTAQNQTLSQEKESLSREKEGVIKENDGLKTDKEKLNATVQDYSAKNEFLSDKVKKAAALKAEGVKVFAVTSKGKTKESGKYRAKKVDKLKVVFNLPPNPVAENDSKEIVMRVLDPDGAVISDSSMGSGVFNFNGKELAFTSKEQISYTNNNQTVEMLYAKGSPYRSGKYNVELYAEGFKIGEGGFVIK</sequence>
<proteinExistence type="predicted"/>
<keyword evidence="4" id="KW-1185">Reference proteome</keyword>
<organism evidence="3 4">
    <name type="scientific">Pseudarcicella hirudinis</name>
    <dbReference type="NCBI Taxonomy" id="1079859"/>
    <lineage>
        <taxon>Bacteria</taxon>
        <taxon>Pseudomonadati</taxon>
        <taxon>Bacteroidota</taxon>
        <taxon>Cytophagia</taxon>
        <taxon>Cytophagales</taxon>
        <taxon>Flectobacillaceae</taxon>
        <taxon>Pseudarcicella</taxon>
    </lineage>
</organism>
<keyword evidence="2" id="KW-1133">Transmembrane helix</keyword>
<dbReference type="STRING" id="1079859.SAMN04515674_10790"/>
<gene>
    <name evidence="3" type="ORF">SAMN04515674_10790</name>
</gene>
<accession>A0A1I5UB58</accession>
<protein>
    <recommendedName>
        <fullName evidence="5">Cell division protein ZapB</fullName>
    </recommendedName>
</protein>
<reference evidence="3 4" key="1">
    <citation type="submission" date="2016-10" db="EMBL/GenBank/DDBJ databases">
        <authorList>
            <person name="de Groot N.N."/>
        </authorList>
    </citation>
    <scope>NUCLEOTIDE SEQUENCE [LARGE SCALE GENOMIC DNA]</scope>
    <source>
        <strain evidence="4">E92,LMG 26720,CCM 7988</strain>
    </source>
</reference>
<evidence type="ECO:0008006" key="5">
    <source>
        <dbReference type="Google" id="ProtNLM"/>
    </source>
</evidence>
<dbReference type="RefSeq" id="WP_092017721.1">
    <property type="nucleotide sequence ID" value="NZ_FOXH01000007.1"/>
</dbReference>
<keyword evidence="2" id="KW-0472">Membrane</keyword>
<dbReference type="AlphaFoldDB" id="A0A1I5UB58"/>
<feature type="transmembrane region" description="Helical" evidence="2">
    <location>
        <begin position="12"/>
        <end position="32"/>
    </location>
</feature>
<evidence type="ECO:0000313" key="4">
    <source>
        <dbReference type="Proteomes" id="UP000199306"/>
    </source>
</evidence>
<feature type="coiled-coil region" evidence="1">
    <location>
        <begin position="45"/>
        <end position="188"/>
    </location>
</feature>
<evidence type="ECO:0000313" key="3">
    <source>
        <dbReference type="EMBL" id="SFP92531.1"/>
    </source>
</evidence>
<dbReference type="Proteomes" id="UP000199306">
    <property type="component" value="Unassembled WGS sequence"/>
</dbReference>
<name>A0A1I5UB58_9BACT</name>
<keyword evidence="2" id="KW-0812">Transmembrane</keyword>
<evidence type="ECO:0000256" key="1">
    <source>
        <dbReference type="SAM" id="Coils"/>
    </source>
</evidence>
<dbReference type="EMBL" id="FOXH01000007">
    <property type="protein sequence ID" value="SFP92531.1"/>
    <property type="molecule type" value="Genomic_DNA"/>
</dbReference>
<evidence type="ECO:0000256" key="2">
    <source>
        <dbReference type="SAM" id="Phobius"/>
    </source>
</evidence>
<dbReference type="OrthoDB" id="848185at2"/>
<keyword evidence="1" id="KW-0175">Coiled coil</keyword>